<dbReference type="GO" id="GO:0000981">
    <property type="term" value="F:DNA-binding transcription factor activity, RNA polymerase II-specific"/>
    <property type="evidence" value="ECO:0007669"/>
    <property type="project" value="InterPro"/>
</dbReference>
<reference key="2">
    <citation type="submission" date="2011-08" db="EMBL/GenBank/DDBJ databases">
        <title>Genome sequence of Naumovozyma castellii.</title>
        <authorList>
            <person name="Gordon J.L."/>
            <person name="Armisen D."/>
            <person name="Proux-Wera E."/>
            <person name="OhEigeartaigh S.S."/>
            <person name="Byrne K.P."/>
            <person name="Wolfe K.H."/>
        </authorList>
    </citation>
    <scope>NUCLEOTIDE SEQUENCE</scope>
    <source>
        <strain>Type strain:CBS 4309</strain>
    </source>
</reference>
<dbReference type="RefSeq" id="XP_003676428.1">
    <property type="nucleotide sequence ID" value="XM_003676380.1"/>
</dbReference>
<feature type="domain" description="Zn(2)-C6 fungal-type" evidence="1">
    <location>
        <begin position="25"/>
        <end position="56"/>
    </location>
</feature>
<name>G0VES6_NAUCA</name>
<protein>
    <recommendedName>
        <fullName evidence="1">Zn(2)-C6 fungal-type domain-containing protein</fullName>
    </recommendedName>
</protein>
<dbReference type="Pfam" id="PF00172">
    <property type="entry name" value="Zn_clus"/>
    <property type="match status" value="1"/>
</dbReference>
<dbReference type="PANTHER" id="PTHR31405:SF8">
    <property type="entry name" value="TRANSCRIPTION FACTOR PDR8-RELATED"/>
    <property type="match status" value="1"/>
</dbReference>
<dbReference type="OrthoDB" id="4356994at2759"/>
<evidence type="ECO:0000313" key="3">
    <source>
        <dbReference type="Proteomes" id="UP000001640"/>
    </source>
</evidence>
<dbReference type="SMART" id="SM00066">
    <property type="entry name" value="GAL4"/>
    <property type="match status" value="1"/>
</dbReference>
<dbReference type="Proteomes" id="UP000001640">
    <property type="component" value="Chromosome 4"/>
</dbReference>
<keyword evidence="3" id="KW-1185">Reference proteome</keyword>
<dbReference type="PANTHER" id="PTHR31405">
    <property type="entry name" value="TRANSCRIPTION FACTOR PDR8-RELATED"/>
    <property type="match status" value="1"/>
</dbReference>
<dbReference type="HOGENOM" id="CLU_010594_0_0_1"/>
<dbReference type="InterPro" id="IPR036864">
    <property type="entry name" value="Zn2-C6_fun-type_DNA-bd_sf"/>
</dbReference>
<sequence length="701" mass="81273">MDHQHITKAAKSKDGIRKRNRVPKSCTVCRLRKSKCDRIKPYCSSCVLHGIKECRYDDRTISDKRVPVSELANAVPRISDSSDITACNVFVDFTCMHPLFNHDIPIFHGPTSLVTFHVKANPAFTERYEQLWAKYEPERSEWTKNYHGITPDESEYQRQNASENTSMLEELTKVLLPFEMMKNIIDAFFKESRLYDINGAFSREQCLADFCRIFQPTAHREFSGLRNISSLKISNQCDYYKIGVILTICSIVHYKKDIPLPIKYFMNRLNVSSKTSQVCIEYVQVQLLRWYSLTMYPSNTDTLEEITIVNTLVSTSLMLGLHQDINYIYMDKLPNIIPNLETLWLWTMFADLTTSFKIGKPLQVGTSYYNDAYLKDSTGTSNARLKKFLLLGRTTIDKLYDRRQSLNVSEESKRIKNFINSEYPNLTDYLDMNDILNYAFRDLRILLLSLEILISLYSLEFMVLKVRSDDLKNNFIQTILVSFKLTQNLCLSSYQHDRKFFKTISEDTSPSSFPYTTAITSLTKDLVTRSLLIFSNLVYYRFTLFEQGTFKLDDLVGMNWEITSLDVPSNKCISLASAIEIYMKIFLPWHDLAHQNLRNVLEQFYNFHCLFIQERICKTIIEMVLEYRKQSEKSSLGLINFDLADLQNDGDSSATSCPSSTEPDPINSFAEEAQNILSEQFWAKFNENWDTLLEGGTDLPL</sequence>
<dbReference type="InterPro" id="IPR052693">
    <property type="entry name" value="Yeast_MDR_Regulatory"/>
</dbReference>
<dbReference type="Gene3D" id="4.10.240.10">
    <property type="entry name" value="Zn(2)-C6 fungal-type DNA-binding domain"/>
    <property type="match status" value="1"/>
</dbReference>
<dbReference type="InParanoid" id="G0VES6"/>
<dbReference type="SUPFAM" id="SSF57701">
    <property type="entry name" value="Zn2/Cys6 DNA-binding domain"/>
    <property type="match status" value="1"/>
</dbReference>
<dbReference type="PROSITE" id="PS00463">
    <property type="entry name" value="ZN2_CY6_FUNGAL_1"/>
    <property type="match status" value="1"/>
</dbReference>
<organism evidence="2 3">
    <name type="scientific">Naumovozyma castellii</name>
    <name type="common">Yeast</name>
    <name type="synonym">Saccharomyces castellii</name>
    <dbReference type="NCBI Taxonomy" id="27288"/>
    <lineage>
        <taxon>Eukaryota</taxon>
        <taxon>Fungi</taxon>
        <taxon>Dikarya</taxon>
        <taxon>Ascomycota</taxon>
        <taxon>Saccharomycotina</taxon>
        <taxon>Saccharomycetes</taxon>
        <taxon>Saccharomycetales</taxon>
        <taxon>Saccharomycetaceae</taxon>
        <taxon>Naumovozyma</taxon>
    </lineage>
</organism>
<proteinExistence type="predicted"/>
<evidence type="ECO:0000313" key="2">
    <source>
        <dbReference type="EMBL" id="CCC70067.1"/>
    </source>
</evidence>
<reference evidence="2 3" key="1">
    <citation type="journal article" date="2011" name="Proc. Natl. Acad. Sci. U.S.A.">
        <title>Evolutionary erosion of yeast sex chromosomes by mating-type switching accidents.</title>
        <authorList>
            <person name="Gordon J.L."/>
            <person name="Armisen D."/>
            <person name="Proux-Wera E."/>
            <person name="Oheigeartaigh S.S."/>
            <person name="Byrne K.P."/>
            <person name="Wolfe K.H."/>
        </authorList>
    </citation>
    <scope>NUCLEOTIDE SEQUENCE [LARGE SCALE GENOMIC DNA]</scope>
    <source>
        <strain evidence="3">ATCC 76901 / BCRC 22586 / CBS 4309 / NBRC 1992 / NRRL Y-12630</strain>
    </source>
</reference>
<dbReference type="EMBL" id="HE576755">
    <property type="protein sequence ID" value="CCC70067.1"/>
    <property type="molecule type" value="Genomic_DNA"/>
</dbReference>
<dbReference type="KEGG" id="ncs:NCAS_0D04860"/>
<dbReference type="GO" id="GO:0008270">
    <property type="term" value="F:zinc ion binding"/>
    <property type="evidence" value="ECO:0007669"/>
    <property type="project" value="InterPro"/>
</dbReference>
<dbReference type="OMA" id="SSHWIRA"/>
<dbReference type="AlphaFoldDB" id="G0VES6"/>
<dbReference type="InterPro" id="IPR001138">
    <property type="entry name" value="Zn2Cys6_DnaBD"/>
</dbReference>
<dbReference type="eggNOG" id="ENOG502SJDI">
    <property type="taxonomic scope" value="Eukaryota"/>
</dbReference>
<evidence type="ECO:0000259" key="1">
    <source>
        <dbReference type="PROSITE" id="PS50048"/>
    </source>
</evidence>
<accession>G0VES6</accession>
<dbReference type="GeneID" id="96903673"/>
<gene>
    <name evidence="2" type="primary">NCAS0D04860</name>
    <name evidence="2" type="ordered locus">NCAS_0D04860</name>
</gene>
<dbReference type="CDD" id="cd00067">
    <property type="entry name" value="GAL4"/>
    <property type="match status" value="1"/>
</dbReference>
<dbReference type="PROSITE" id="PS50048">
    <property type="entry name" value="ZN2_CY6_FUNGAL_2"/>
    <property type="match status" value="1"/>
</dbReference>